<name>A0A6N8KY69_9SPHI</name>
<comment type="caution">
    <text evidence="2">The sequence shown here is derived from an EMBL/GenBank/DDBJ whole genome shotgun (WGS) entry which is preliminary data.</text>
</comment>
<keyword evidence="3" id="KW-1185">Reference proteome</keyword>
<feature type="compositionally biased region" description="Low complexity" evidence="1">
    <location>
        <begin position="993"/>
        <end position="1017"/>
    </location>
</feature>
<gene>
    <name evidence="2" type="ORF">GQF63_00720</name>
</gene>
<evidence type="ECO:0000256" key="1">
    <source>
        <dbReference type="SAM" id="MobiDB-lite"/>
    </source>
</evidence>
<dbReference type="Proteomes" id="UP000435036">
    <property type="component" value="Unassembled WGS sequence"/>
</dbReference>
<evidence type="ECO:0000313" key="3">
    <source>
        <dbReference type="Proteomes" id="UP000435036"/>
    </source>
</evidence>
<sequence length="1241" mass="138435">MLRSKQQSVLQQFTQKKFCAVFIDRNTLQPIKNLPVYGELVLTTISGINELNLESKYLRGKLSDLKVDLNQQQINKLMTAMNQYLTMNYGEVSETDFISIMDAYAVEIASHLKSGGKFTKQGLDDLIKKIMDELISNEKIEPPHVVDNKKENRIVCPFGYLATDHVGYLSYDIEEIIKQYRNLESIADNNEFSKYQQSSVSEINVQYWLYPNGNMSEAINVSEMGRISAEYVFGNSILTQDAEQKVSQVPYQSLQKPDLIDWYLSPSSFSVNPRYMIGEDGCERIFPANFATSEFRFFQIIRGEEVSTSYENGNGEQRPLIRHGFAYEYQSSWQPLGHTLGQIIYSLPLAPGEVIKLGIIEWKRNSEDTRTEDTAESEDLTHNTFRDRNILETVKGAISEWQRGGNVMGGNSGGAGVSFGIPMFGAAAGNAHSFGGGYSTSTGDRDLTVSTVQQVSDAFAQHSTAIRELRSTVIIQSDQQEYARAETRVVANNNHSHALTMLYYEVLRHYKITTQFTRRRNVLLIDYPSLSFNYYYDIWKYKQILLQFIRDESLKASFDVIERFMGLYLLELQKPAAVAPPDPVNYLFGTLDIVITTGQDGDFGDVRIDCLLKDGTFMNICYPFSADNNDKTKLDISNHDDHEPGAPDKYLGCVFTGQSVTVKYGDIEEFIISYRGIRNGVGGWDLAHLKISGFISGNGEIGKEIILLDLPLARRMSPSEPNEPAKNIHDYGDRSPVRLKIIQPVSPPPLPQRDDNMAAYNQLGLEEKILGEKLKAHLLQYVDYYSRLIWLNEDMNDRARRFEQINIGNDKLIDLIENRPIDILGNYVVFPSSYAPADNSLDNNEMDLYFNKKAKSEKLMTLPSRGVFAEAKLGNCNASEVIDNTRFWDWQQSPIMEKAPDIESISTASRNVTQNLTPTPFPQSIVNIVNPAALPDPTAMSGALNLLGKSEIFRDMSMSAEVNDLLKKLSDNSVSFAEAANQARGILKKQEEGNGSSNGTSNTQGNSGNGNNSGNSSANAEPARPTAEQKESQEINNAEKKLDLAKGHLTPKQQQEVREKVKDDLVKDPKSIYITLHTNDGGSVVHVAVPADYDINQEYQGKLPFVGGTATAKTKIKTGTFHIKAEGKIPSFEGQEYIRKLPGYSSPNGVYYLETSCNFDFKGENAIALNGTITLSEPVEVVLYADINGKISSEFNGGIEFPVEIAKVSLGSKIAATVGGQAGFKLTYKVYSITGILLKQQ</sequence>
<organism evidence="2 3">
    <name type="scientific">Sphingobacterium humi</name>
    <dbReference type="NCBI Taxonomy" id="1796905"/>
    <lineage>
        <taxon>Bacteria</taxon>
        <taxon>Pseudomonadati</taxon>
        <taxon>Bacteroidota</taxon>
        <taxon>Sphingobacteriia</taxon>
        <taxon>Sphingobacteriales</taxon>
        <taxon>Sphingobacteriaceae</taxon>
        <taxon>Sphingobacterium</taxon>
    </lineage>
</organism>
<dbReference type="EMBL" id="WSQA01000001">
    <property type="protein sequence ID" value="MVZ60532.1"/>
    <property type="molecule type" value="Genomic_DNA"/>
</dbReference>
<dbReference type="RefSeq" id="WP_160367179.1">
    <property type="nucleotide sequence ID" value="NZ_WSQA01000001.1"/>
</dbReference>
<reference evidence="2 3" key="1">
    <citation type="submission" date="2019-12" db="EMBL/GenBank/DDBJ databases">
        <authorList>
            <person name="Dong K."/>
        </authorList>
    </citation>
    <scope>NUCLEOTIDE SEQUENCE [LARGE SCALE GENOMIC DNA]</scope>
    <source>
        <strain evidence="2 3">JCM 31225</strain>
    </source>
</reference>
<accession>A0A6N8KY69</accession>
<dbReference type="OrthoDB" id="4312432at2"/>
<dbReference type="AlphaFoldDB" id="A0A6N8KY69"/>
<evidence type="ECO:0000313" key="2">
    <source>
        <dbReference type="EMBL" id="MVZ60532.1"/>
    </source>
</evidence>
<proteinExistence type="predicted"/>
<protein>
    <submittedName>
        <fullName evidence="2">Uncharacterized protein</fullName>
    </submittedName>
</protein>
<feature type="region of interest" description="Disordered" evidence="1">
    <location>
        <begin position="988"/>
        <end position="1034"/>
    </location>
</feature>